<keyword evidence="1" id="KW-0175">Coiled coil</keyword>
<feature type="coiled-coil region" evidence="1">
    <location>
        <begin position="552"/>
        <end position="579"/>
    </location>
</feature>
<dbReference type="EMBL" id="JBJNUY010000019">
    <property type="protein sequence ID" value="MFL9002700.1"/>
    <property type="molecule type" value="Genomic_DNA"/>
</dbReference>
<evidence type="ECO:0000313" key="4">
    <source>
        <dbReference type="Proteomes" id="UP001628646"/>
    </source>
</evidence>
<organism evidence="3 4">
    <name type="scientific">Pseudomonas azerbaijanorientalis</name>
    <dbReference type="NCBI Taxonomy" id="2842350"/>
    <lineage>
        <taxon>Bacteria</taxon>
        <taxon>Pseudomonadati</taxon>
        <taxon>Pseudomonadota</taxon>
        <taxon>Gammaproteobacteria</taxon>
        <taxon>Pseudomonadales</taxon>
        <taxon>Pseudomonadaceae</taxon>
        <taxon>Pseudomonas</taxon>
    </lineage>
</organism>
<gene>
    <name evidence="3" type="ORF">ACJ8NA_29195</name>
</gene>
<dbReference type="SUPFAM" id="SSF52540">
    <property type="entry name" value="P-loop containing nucleoside triphosphate hydrolases"/>
    <property type="match status" value="1"/>
</dbReference>
<evidence type="ECO:0000259" key="2">
    <source>
        <dbReference type="Pfam" id="PF20693"/>
    </source>
</evidence>
<sequence length="1238" mass="140910">MKLLKSLFEKIRETKKIRRAQWLLSRDEATSESFLDLTPVDNADIDGLYRKALDFAMRNPSIRNVALTGPYGSGKTSVIKTYEKNSPFRFLNVSLATFSDPNISSELDSAPTSEEVTVKVERSILQQMLYGADSRTLPYSRFKRITKPSWLTLNALGFAFWIVVCGYIYRERENILSVATLDDVKPLWFFTCLYAFSYFAQLVSRSLKASHSLSVKKLSLQNGEVELDGTPESSILNKHLDEIIYFFEENNYDVVVFEDLDRFGSPEIFIKLREINKIINDRPKQKRMLDSLRAPQPLKFIYAIKDDVFFNKDRAKFFDFITPIIPIINNSNSREMFARCIVSNGKNIEIDNRFLSEVSLYLDDYRLIKNISNEFLVYQGKVGGVPNLNKLLAIIIYKNTYPKDFEALHHGKGALYSIVGLRTDLIARASVDADIKIDALRTSILESEAEFCSAQADLVRIFWGQLCGGNADYHINGIYAGSEILTLDKLLDWDNFKKLFNENPVRINGMLIQNSYFYAHPNQQIALGLSFRELESKAIPGSKFEVRNERIKNKSALRRNQLNAEISDIKEEKAEFARQPLRQLLMNANEEIDSAIAGSDISDSRLLKYLVKNGFLDETYHLYISIFHEGRMSRNDWNFIQMIRDFRPVDPDAQIDNPREVVAEMRDEDFGAEYVLNVTLMDYLLSTGVVNFSKIRSAIEFVARHFSGAEEFFRAYWLSGRAVDAFMKAVSEHWSGYGVASIGSDQSPRHIANLLAYVDPSYIAQKMNMDGALTRYLSTHSASVFAENVSFANGYQALKFMSVKLENLQEIGELDELAAYACQNSLYLLSENNIEFALSNLSHNTNLTDSTSIDHRLSNYTAISLATDQTVNNYVWKNINSYLEDVALIMENNLEESKEAILKVVNHPEINQDLAIQYALRQSCIFESFTDIPEFMWGELLFNKKIIVEWKNILEYHRHEGTDLTRLSAFLNDDEVVNELTGALMPMADGDDEDGKALSRFVINNTDIDLSNFEKLCGCSRYAYLGFSTDLPLDRKLILARIGKISLNENSFAETSDSPLLKATLIKTHFASYTKQADKYPIDLDVKLELLALSSENNKAQIVKWMTLEELQASANATNKVARFLSAEGLNIDGYNREVVVHCLANGSLPRVAVDLLYNFIDILTNIEITGALSAAQEPYCQFVKANTRQKLFNTERNMEFVLKLVRRKIISSISDEGSFIRVNAYRKGITKFLLGDS</sequence>
<keyword evidence="4" id="KW-1185">Reference proteome</keyword>
<dbReference type="Pfam" id="PF20693">
    <property type="entry name" value="YobI-ATPase"/>
    <property type="match status" value="1"/>
</dbReference>
<dbReference type="InterPro" id="IPR027417">
    <property type="entry name" value="P-loop_NTPase"/>
</dbReference>
<name>A0ABW8WCQ0_9PSED</name>
<dbReference type="RefSeq" id="WP_407802634.1">
    <property type="nucleotide sequence ID" value="NZ_JBJNUX010000036.1"/>
</dbReference>
<comment type="caution">
    <text evidence="3">The sequence shown here is derived from an EMBL/GenBank/DDBJ whole genome shotgun (WGS) entry which is preliminary data.</text>
</comment>
<proteinExistence type="predicted"/>
<reference evidence="3 4" key="1">
    <citation type="submission" date="2024-12" db="EMBL/GenBank/DDBJ databases">
        <title>Pseudomonas species isolated from Lotus nodules promote plant growth.</title>
        <authorList>
            <person name="Yu Y.-H."/>
            <person name="Kurtenbach J."/>
            <person name="Crosbie D."/>
            <person name="Brachmann A."/>
            <person name="Marin M."/>
        </authorList>
    </citation>
    <scope>NUCLEOTIDE SEQUENCE [LARGE SCALE GENOMIC DNA]</scope>
    <source>
        <strain evidence="3 4">PLb11B</strain>
    </source>
</reference>
<evidence type="ECO:0000313" key="3">
    <source>
        <dbReference type="EMBL" id="MFL9002700.1"/>
    </source>
</evidence>
<dbReference type="Proteomes" id="UP001628646">
    <property type="component" value="Unassembled WGS sequence"/>
</dbReference>
<feature type="domain" description="YobI-like P-loop NTPase" evidence="2">
    <location>
        <begin position="49"/>
        <end position="416"/>
    </location>
</feature>
<dbReference type="InterPro" id="IPR048428">
    <property type="entry name" value="YobI-NTPase"/>
</dbReference>
<protein>
    <recommendedName>
        <fullName evidence="2">YobI-like P-loop NTPase domain-containing protein</fullName>
    </recommendedName>
</protein>
<accession>A0ABW8WCQ0</accession>
<evidence type="ECO:0000256" key="1">
    <source>
        <dbReference type="SAM" id="Coils"/>
    </source>
</evidence>